<evidence type="ECO:0000256" key="2">
    <source>
        <dbReference type="ARBA" id="ARBA00022723"/>
    </source>
</evidence>
<gene>
    <name evidence="6" type="ORF">ACFO6Q_11035</name>
</gene>
<accession>A0ABV9QUV7</accession>
<dbReference type="Proteomes" id="UP001595886">
    <property type="component" value="Unassembled WGS sequence"/>
</dbReference>
<evidence type="ECO:0000256" key="5">
    <source>
        <dbReference type="ARBA" id="ARBA00023004"/>
    </source>
</evidence>
<name>A0ABV9QUV7_9GAMM</name>
<dbReference type="CDD" id="cd10548">
    <property type="entry name" value="cupin_CDO"/>
    <property type="match status" value="1"/>
</dbReference>
<evidence type="ECO:0000256" key="3">
    <source>
        <dbReference type="ARBA" id="ARBA00022964"/>
    </source>
</evidence>
<keyword evidence="5" id="KW-0408">Iron</keyword>
<dbReference type="InterPro" id="IPR010300">
    <property type="entry name" value="CDO_1"/>
</dbReference>
<dbReference type="GO" id="GO:0051213">
    <property type="term" value="F:dioxygenase activity"/>
    <property type="evidence" value="ECO:0007669"/>
    <property type="project" value="UniProtKB-KW"/>
</dbReference>
<comment type="similarity">
    <text evidence="1">Belongs to the cysteine dioxygenase family.</text>
</comment>
<dbReference type="PANTHER" id="PTHR12918:SF1">
    <property type="entry name" value="CYSTEINE DIOXYGENASE TYPE 1"/>
    <property type="match status" value="1"/>
</dbReference>
<evidence type="ECO:0000313" key="7">
    <source>
        <dbReference type="Proteomes" id="UP001595886"/>
    </source>
</evidence>
<keyword evidence="7" id="KW-1185">Reference proteome</keyword>
<dbReference type="SUPFAM" id="SSF51182">
    <property type="entry name" value="RmlC-like cupins"/>
    <property type="match status" value="1"/>
</dbReference>
<evidence type="ECO:0000313" key="6">
    <source>
        <dbReference type="EMBL" id="MFC4820862.1"/>
    </source>
</evidence>
<dbReference type="EMBL" id="JBHSHD010000008">
    <property type="protein sequence ID" value="MFC4820862.1"/>
    <property type="molecule type" value="Genomic_DNA"/>
</dbReference>
<evidence type="ECO:0000256" key="4">
    <source>
        <dbReference type="ARBA" id="ARBA00023002"/>
    </source>
</evidence>
<keyword evidence="4" id="KW-0560">Oxidoreductase</keyword>
<dbReference type="Pfam" id="PF05995">
    <property type="entry name" value="CDO_I"/>
    <property type="match status" value="1"/>
</dbReference>
<dbReference type="Gene3D" id="2.60.120.10">
    <property type="entry name" value="Jelly Rolls"/>
    <property type="match status" value="1"/>
</dbReference>
<comment type="caution">
    <text evidence="6">The sequence shown here is derived from an EMBL/GenBank/DDBJ whole genome shotgun (WGS) entry which is preliminary data.</text>
</comment>
<evidence type="ECO:0000256" key="1">
    <source>
        <dbReference type="ARBA" id="ARBA00006622"/>
    </source>
</evidence>
<keyword evidence="3 6" id="KW-0223">Dioxygenase</keyword>
<dbReference type="RefSeq" id="WP_380020953.1">
    <property type="nucleotide sequence ID" value="NZ_JBHSHD010000008.1"/>
</dbReference>
<proteinExistence type="inferred from homology"/>
<sequence length="192" mass="20726">MNLLSATTSRAWLDAVRAELAALDAVPATAAIQALSGRLAARALQADAPRAAAPRHDRYRRHRLAGGDGGHSCLLIEWPAAHRTAIHDHAGLWGIELVLDGVLEVEEFTLGGDFERPVLTRARTLMLGAGDAAVFTGRHYAHRCRNLSATRPALSLHVYGGELDRYQAFEADPRGGYDVRVQQAHVDATLAP</sequence>
<reference evidence="7" key="1">
    <citation type="journal article" date="2019" name="Int. J. Syst. Evol. Microbiol.">
        <title>The Global Catalogue of Microorganisms (GCM) 10K type strain sequencing project: providing services to taxonomists for standard genome sequencing and annotation.</title>
        <authorList>
            <consortium name="The Broad Institute Genomics Platform"/>
            <consortium name="The Broad Institute Genome Sequencing Center for Infectious Disease"/>
            <person name="Wu L."/>
            <person name="Ma J."/>
        </authorList>
    </citation>
    <scope>NUCLEOTIDE SEQUENCE [LARGE SCALE GENOMIC DNA]</scope>
    <source>
        <strain evidence="7">CCUG 30340</strain>
    </source>
</reference>
<dbReference type="InterPro" id="IPR014710">
    <property type="entry name" value="RmlC-like_jellyroll"/>
</dbReference>
<protein>
    <submittedName>
        <fullName evidence="6">Cysteine dioxygenase</fullName>
    </submittedName>
</protein>
<dbReference type="InterPro" id="IPR011051">
    <property type="entry name" value="RmlC_Cupin_sf"/>
</dbReference>
<dbReference type="PANTHER" id="PTHR12918">
    <property type="entry name" value="CYSTEINE DIOXYGENASE"/>
    <property type="match status" value="1"/>
</dbReference>
<organism evidence="6 7">
    <name type="scientific">Dokdonella ginsengisoli</name>
    <dbReference type="NCBI Taxonomy" id="363846"/>
    <lineage>
        <taxon>Bacteria</taxon>
        <taxon>Pseudomonadati</taxon>
        <taxon>Pseudomonadota</taxon>
        <taxon>Gammaproteobacteria</taxon>
        <taxon>Lysobacterales</taxon>
        <taxon>Rhodanobacteraceae</taxon>
        <taxon>Dokdonella</taxon>
    </lineage>
</organism>
<keyword evidence="2" id="KW-0479">Metal-binding</keyword>